<sequence length="237" mass="25968">MAMAAAGRCLLLSRPSPLRLRLLRAALTTAAPTLTTSAPPPPPRHELLLERLRMRHLKDATPGSPRPTREKGKGGERVSQHLQQERRAEAVESFEELGLGEEVMAALGEMGISKPTEIQCVGVPAVLDGTSVVLGSHTGSGKTLAYLLPLVQLLRRDEAMLGMSMKPRRPRAVVLCPTRELTEQVYRVAKSISHHARFRSTMVTGGTRTRPQEDSLNMPVDMVVGTPGRILDHIKDW</sequence>
<dbReference type="PROSITE" id="PS51195">
    <property type="entry name" value="Q_MOTIF"/>
    <property type="match status" value="1"/>
</dbReference>
<dbReference type="Gramene" id="TVU21466">
    <property type="protein sequence ID" value="TVU21466"/>
    <property type="gene ID" value="EJB05_31102"/>
</dbReference>
<dbReference type="OrthoDB" id="10256233at2759"/>
<feature type="domain" description="Helicase ATP-binding" evidence="7">
    <location>
        <begin position="123"/>
        <end position="237"/>
    </location>
</feature>
<feature type="region of interest" description="Disordered" evidence="6">
    <location>
        <begin position="56"/>
        <end position="84"/>
    </location>
</feature>
<dbReference type="InterPro" id="IPR014001">
    <property type="entry name" value="Helicase_ATP-bd"/>
</dbReference>
<keyword evidence="10" id="KW-1185">Reference proteome</keyword>
<dbReference type="InterPro" id="IPR014014">
    <property type="entry name" value="RNA_helicase_DEAD_Q_motif"/>
</dbReference>
<keyword evidence="3" id="KW-0347">Helicase</keyword>
<evidence type="ECO:0000313" key="10">
    <source>
        <dbReference type="Proteomes" id="UP000324897"/>
    </source>
</evidence>
<name>A0A5J9UD20_9POAL</name>
<evidence type="ECO:0000256" key="4">
    <source>
        <dbReference type="ARBA" id="ARBA00022840"/>
    </source>
</evidence>
<feature type="compositionally biased region" description="Basic and acidic residues" evidence="6">
    <location>
        <begin position="67"/>
        <end position="84"/>
    </location>
</feature>
<dbReference type="InterPro" id="IPR011545">
    <property type="entry name" value="DEAD/DEAH_box_helicase_dom"/>
</dbReference>
<evidence type="ECO:0008006" key="11">
    <source>
        <dbReference type="Google" id="ProtNLM"/>
    </source>
</evidence>
<proteinExistence type="predicted"/>
<dbReference type="PROSITE" id="PS51192">
    <property type="entry name" value="HELICASE_ATP_BIND_1"/>
    <property type="match status" value="1"/>
</dbReference>
<dbReference type="Proteomes" id="UP000324897">
    <property type="component" value="Unassembled WGS sequence"/>
</dbReference>
<feature type="non-terminal residue" evidence="9">
    <location>
        <position position="1"/>
    </location>
</feature>
<dbReference type="SMART" id="SM00487">
    <property type="entry name" value="DEXDc"/>
    <property type="match status" value="1"/>
</dbReference>
<dbReference type="InterPro" id="IPR027417">
    <property type="entry name" value="P-loop_NTPase"/>
</dbReference>
<gene>
    <name evidence="9" type="ORF">EJB05_31102</name>
</gene>
<evidence type="ECO:0000259" key="8">
    <source>
        <dbReference type="PROSITE" id="PS51195"/>
    </source>
</evidence>
<dbReference type="GO" id="GO:0016787">
    <property type="term" value="F:hydrolase activity"/>
    <property type="evidence" value="ECO:0007669"/>
    <property type="project" value="UniProtKB-KW"/>
</dbReference>
<feature type="domain" description="DEAD-box RNA helicase Q" evidence="8">
    <location>
        <begin position="92"/>
        <end position="120"/>
    </location>
</feature>
<evidence type="ECO:0000256" key="5">
    <source>
        <dbReference type="PROSITE-ProRule" id="PRU00552"/>
    </source>
</evidence>
<dbReference type="GO" id="GO:0005524">
    <property type="term" value="F:ATP binding"/>
    <property type="evidence" value="ECO:0007669"/>
    <property type="project" value="UniProtKB-KW"/>
</dbReference>
<dbReference type="SUPFAM" id="SSF52540">
    <property type="entry name" value="P-loop containing nucleoside triphosphate hydrolases"/>
    <property type="match status" value="1"/>
</dbReference>
<dbReference type="GO" id="GO:0003724">
    <property type="term" value="F:RNA helicase activity"/>
    <property type="evidence" value="ECO:0007669"/>
    <property type="project" value="InterPro"/>
</dbReference>
<evidence type="ECO:0000256" key="2">
    <source>
        <dbReference type="ARBA" id="ARBA00022801"/>
    </source>
</evidence>
<dbReference type="GO" id="GO:0003676">
    <property type="term" value="F:nucleic acid binding"/>
    <property type="evidence" value="ECO:0007669"/>
    <property type="project" value="InterPro"/>
</dbReference>
<dbReference type="PANTHER" id="PTHR47960">
    <property type="entry name" value="DEAD-BOX ATP-DEPENDENT RNA HELICASE 50"/>
    <property type="match status" value="1"/>
</dbReference>
<evidence type="ECO:0000259" key="7">
    <source>
        <dbReference type="PROSITE" id="PS51192"/>
    </source>
</evidence>
<keyword evidence="4" id="KW-0067">ATP-binding</keyword>
<dbReference type="CDD" id="cd00268">
    <property type="entry name" value="DEADc"/>
    <property type="match status" value="1"/>
</dbReference>
<evidence type="ECO:0000256" key="3">
    <source>
        <dbReference type="ARBA" id="ARBA00022806"/>
    </source>
</evidence>
<evidence type="ECO:0000256" key="1">
    <source>
        <dbReference type="ARBA" id="ARBA00022741"/>
    </source>
</evidence>
<keyword evidence="2" id="KW-0378">Hydrolase</keyword>
<protein>
    <recommendedName>
        <fullName evidence="11">DEAD-box RNA helicase Q domain-containing protein</fullName>
    </recommendedName>
</protein>
<dbReference type="Pfam" id="PF00270">
    <property type="entry name" value="DEAD"/>
    <property type="match status" value="1"/>
</dbReference>
<keyword evidence="1" id="KW-0547">Nucleotide-binding</keyword>
<accession>A0A5J9UD20</accession>
<dbReference type="EMBL" id="RWGY01000026">
    <property type="protein sequence ID" value="TVU21466.1"/>
    <property type="molecule type" value="Genomic_DNA"/>
</dbReference>
<comment type="caution">
    <text evidence="9">The sequence shown here is derived from an EMBL/GenBank/DDBJ whole genome shotgun (WGS) entry which is preliminary data.</text>
</comment>
<evidence type="ECO:0000256" key="6">
    <source>
        <dbReference type="SAM" id="MobiDB-lite"/>
    </source>
</evidence>
<feature type="short sequence motif" description="Q motif" evidence="5">
    <location>
        <begin position="92"/>
        <end position="120"/>
    </location>
</feature>
<dbReference type="InterPro" id="IPR044742">
    <property type="entry name" value="DEAD/DEAH_RhlB"/>
</dbReference>
<reference evidence="9 10" key="1">
    <citation type="journal article" date="2019" name="Sci. Rep.">
        <title>A high-quality genome of Eragrostis curvula grass provides insights into Poaceae evolution and supports new strategies to enhance forage quality.</title>
        <authorList>
            <person name="Carballo J."/>
            <person name="Santos B.A.C.M."/>
            <person name="Zappacosta D."/>
            <person name="Garbus I."/>
            <person name="Selva J.P."/>
            <person name="Gallo C.A."/>
            <person name="Diaz A."/>
            <person name="Albertini E."/>
            <person name="Caccamo M."/>
            <person name="Echenique V."/>
        </authorList>
    </citation>
    <scope>NUCLEOTIDE SEQUENCE [LARGE SCALE GENOMIC DNA]</scope>
    <source>
        <strain evidence="10">cv. Victoria</strain>
        <tissue evidence="9">Leaf</tissue>
    </source>
</reference>
<organism evidence="9 10">
    <name type="scientific">Eragrostis curvula</name>
    <name type="common">weeping love grass</name>
    <dbReference type="NCBI Taxonomy" id="38414"/>
    <lineage>
        <taxon>Eukaryota</taxon>
        <taxon>Viridiplantae</taxon>
        <taxon>Streptophyta</taxon>
        <taxon>Embryophyta</taxon>
        <taxon>Tracheophyta</taxon>
        <taxon>Spermatophyta</taxon>
        <taxon>Magnoliopsida</taxon>
        <taxon>Liliopsida</taxon>
        <taxon>Poales</taxon>
        <taxon>Poaceae</taxon>
        <taxon>PACMAD clade</taxon>
        <taxon>Chloridoideae</taxon>
        <taxon>Eragrostideae</taxon>
        <taxon>Eragrostidinae</taxon>
        <taxon>Eragrostis</taxon>
    </lineage>
</organism>
<dbReference type="Gene3D" id="3.40.50.300">
    <property type="entry name" value="P-loop containing nucleotide triphosphate hydrolases"/>
    <property type="match status" value="1"/>
</dbReference>
<dbReference type="AlphaFoldDB" id="A0A5J9UD20"/>
<evidence type="ECO:0000313" key="9">
    <source>
        <dbReference type="EMBL" id="TVU21466.1"/>
    </source>
</evidence>